<dbReference type="EMBL" id="CM045759">
    <property type="protein sequence ID" value="KAI8020384.1"/>
    <property type="molecule type" value="Genomic_DNA"/>
</dbReference>
<name>A0ACC0I3Z0_9ERIC</name>
<evidence type="ECO:0000313" key="2">
    <source>
        <dbReference type="Proteomes" id="UP001060215"/>
    </source>
</evidence>
<comment type="caution">
    <text evidence="1">The sequence shown here is derived from an EMBL/GenBank/DDBJ whole genome shotgun (WGS) entry which is preliminary data.</text>
</comment>
<organism evidence="1 2">
    <name type="scientific">Camellia lanceoleosa</name>
    <dbReference type="NCBI Taxonomy" id="1840588"/>
    <lineage>
        <taxon>Eukaryota</taxon>
        <taxon>Viridiplantae</taxon>
        <taxon>Streptophyta</taxon>
        <taxon>Embryophyta</taxon>
        <taxon>Tracheophyta</taxon>
        <taxon>Spermatophyta</taxon>
        <taxon>Magnoliopsida</taxon>
        <taxon>eudicotyledons</taxon>
        <taxon>Gunneridae</taxon>
        <taxon>Pentapetalae</taxon>
        <taxon>asterids</taxon>
        <taxon>Ericales</taxon>
        <taxon>Theaceae</taxon>
        <taxon>Camellia</taxon>
    </lineage>
</organism>
<dbReference type="Proteomes" id="UP001060215">
    <property type="component" value="Chromosome 2"/>
</dbReference>
<reference evidence="1 2" key="1">
    <citation type="journal article" date="2022" name="Plant J.">
        <title>Chromosome-level genome of Camellia lanceoleosa provides a valuable resource for understanding genome evolution and self-incompatibility.</title>
        <authorList>
            <person name="Gong W."/>
            <person name="Xiao S."/>
            <person name="Wang L."/>
            <person name="Liao Z."/>
            <person name="Chang Y."/>
            <person name="Mo W."/>
            <person name="Hu G."/>
            <person name="Li W."/>
            <person name="Zhao G."/>
            <person name="Zhu H."/>
            <person name="Hu X."/>
            <person name="Ji K."/>
            <person name="Xiang X."/>
            <person name="Song Q."/>
            <person name="Yuan D."/>
            <person name="Jin S."/>
            <person name="Zhang L."/>
        </authorList>
    </citation>
    <scope>NUCLEOTIDE SEQUENCE [LARGE SCALE GENOMIC DNA]</scope>
    <source>
        <strain evidence="1">SQ_2022a</strain>
    </source>
</reference>
<proteinExistence type="predicted"/>
<evidence type="ECO:0000313" key="1">
    <source>
        <dbReference type="EMBL" id="KAI8020384.1"/>
    </source>
</evidence>
<keyword evidence="2" id="KW-1185">Reference proteome</keyword>
<gene>
    <name evidence="1" type="ORF">LOK49_LG04G00616</name>
</gene>
<accession>A0ACC0I3Z0</accession>
<sequence>MSQIPESLTKLWQEWDVRGLVLLSLALQIILFMFGKRRKYTISVWTGVIVWLAYLMADFVATLALSKLSDKRNAKPNGGLGAIWAPLLLLHLGGPDTITAFSVEDNNLWLRHFIGLGVQTVVAVYVIIFSWRNSLLSFLSILAFVAGIIKYGERTWVLKSVSNDKSGHIVPIYDRISIQSIHDPHLDNYYAREKQYVSALLLGLKSVKEFKLYMEEYEPDRTTFMIHHCVDDEIFLWRALEAEMGLMYDLWYTKAVVTYTKVGCIFRSISFACTVCVLVGYFWLTFRNQQHYYSTVDIAITGVLVVGALTLEIYAVALLLFSEWTILWLIKNKHLQLVARLGKRFPWLFRMLEKKRWSKKMGQFDLLGFCLKKQFKPLMTLTTWSRSRLEWLAGILDNVNWYMHKTCVNVQADSKLPSMILRHIKYLADKKLNDEEGDMTYSVQIHLYSKIVVWHIATEMCYHWDSNTCQSSCTNSTSADGDDEQASIKETCRTLSHYMMYLLLNCPSMLGNRVRSIFGDPDDHSLKSHRIRFINGLQEFLKRKNVHNVSEACRALENKEVEDFDSTLREAREFALELKKKTMEEKWEILSTMWLTMICYAAMKAQKDKHLQLLRQGGDLLTLIWFSLPQIVQPGDDNRFGDHQFNGGFWRGGNYFEDIIAIERNLIKQLAVLFR</sequence>
<protein>
    <submittedName>
        <fullName evidence="1">Uncharacterized protein</fullName>
    </submittedName>
</protein>